<dbReference type="PROSITE" id="PS51257">
    <property type="entry name" value="PROKAR_LIPOPROTEIN"/>
    <property type="match status" value="1"/>
</dbReference>
<accession>B6AKT9</accession>
<sequence length="162" mass="17670">MSKIVRNTATGLMGFACLIVVSFSGAEAWAGHFPWKAGETIKDGDRTGVIVRLHQTMIDPVPPPPWVLSGGNKGEYFSGPEYQPLLLRLPGPPSDPEERAKWLVSLEWWACKKAAAEADDGTMEKGKFRAYLQTVRIVSSGHPSEVGKIMIRSFCSGSPVAR</sequence>
<protein>
    <submittedName>
        <fullName evidence="1">Uncharacterized protein</fullName>
    </submittedName>
</protein>
<dbReference type="EMBL" id="DS995259">
    <property type="protein sequence ID" value="EDZ40193.1"/>
    <property type="molecule type" value="Genomic_DNA"/>
</dbReference>
<proteinExistence type="predicted"/>
<reference evidence="1" key="1">
    <citation type="journal article" date="2004" name="Nature">
        <title>Community structure and metabolism through reconstruction of microbial genomes from the environment.</title>
        <authorList>
            <person name="Tyson G.W."/>
            <person name="Chapman J."/>
            <person name="Hugenholtz P."/>
            <person name="Allen E.E."/>
            <person name="Ram R.J."/>
            <person name="Richardson P.M."/>
            <person name="Solovyev V.V."/>
            <person name="Rubin E.M."/>
            <person name="Rokhsar D.S."/>
            <person name="Banfield J.F."/>
        </authorList>
    </citation>
    <scope>NUCLEOTIDE SEQUENCE [LARGE SCALE GENOMIC DNA]</scope>
</reference>
<gene>
    <name evidence="1" type="ORF">CGL2_11364055</name>
</gene>
<organism evidence="1">
    <name type="scientific">Leptospirillum sp. Group II '5-way CG'</name>
    <dbReference type="NCBI Taxonomy" id="419541"/>
    <lineage>
        <taxon>Bacteria</taxon>
        <taxon>Pseudomonadati</taxon>
        <taxon>Nitrospirota</taxon>
        <taxon>Nitrospiria</taxon>
        <taxon>Nitrospirales</taxon>
        <taxon>Nitrospiraceae</taxon>
        <taxon>Leptospirillum</taxon>
    </lineage>
</organism>
<dbReference type="AlphaFoldDB" id="B6AKT9"/>
<evidence type="ECO:0000313" key="1">
    <source>
        <dbReference type="EMBL" id="EDZ40193.1"/>
    </source>
</evidence>
<name>B6AKT9_9BACT</name>
<reference evidence="1" key="2">
    <citation type="journal article" date="2008" name="PLoS Biol.">
        <title>Population genomic analysis of strain variation in Leptospirillum group II bacteria involved in acid mine drainage formation.</title>
        <authorList>
            <person name="Simmons S.L."/>
            <person name="Dibartolo G."/>
            <person name="Denef V.J."/>
            <person name="Goltsman D.S."/>
            <person name="Thelen M.P."/>
            <person name="Banfield J.F."/>
        </authorList>
    </citation>
    <scope>NUCLEOTIDE SEQUENCE [LARGE SCALE GENOMIC DNA]</scope>
</reference>